<gene>
    <name evidence="1" type="ORF">BDY19DRAFT_920493</name>
</gene>
<organism evidence="1 2">
    <name type="scientific">Irpex rosettiformis</name>
    <dbReference type="NCBI Taxonomy" id="378272"/>
    <lineage>
        <taxon>Eukaryota</taxon>
        <taxon>Fungi</taxon>
        <taxon>Dikarya</taxon>
        <taxon>Basidiomycota</taxon>
        <taxon>Agaricomycotina</taxon>
        <taxon>Agaricomycetes</taxon>
        <taxon>Polyporales</taxon>
        <taxon>Irpicaceae</taxon>
        <taxon>Irpex</taxon>
    </lineage>
</organism>
<keyword evidence="1" id="KW-0378">Hydrolase</keyword>
<name>A0ACB8UIV8_9APHY</name>
<proteinExistence type="predicted"/>
<reference evidence="1" key="1">
    <citation type="journal article" date="2021" name="Environ. Microbiol.">
        <title>Gene family expansions and transcriptome signatures uncover fungal adaptations to wood decay.</title>
        <authorList>
            <person name="Hage H."/>
            <person name="Miyauchi S."/>
            <person name="Viragh M."/>
            <person name="Drula E."/>
            <person name="Min B."/>
            <person name="Chaduli D."/>
            <person name="Navarro D."/>
            <person name="Favel A."/>
            <person name="Norest M."/>
            <person name="Lesage-Meessen L."/>
            <person name="Balint B."/>
            <person name="Merenyi Z."/>
            <person name="de Eugenio L."/>
            <person name="Morin E."/>
            <person name="Martinez A.T."/>
            <person name="Baldrian P."/>
            <person name="Stursova M."/>
            <person name="Martinez M.J."/>
            <person name="Novotny C."/>
            <person name="Magnuson J.K."/>
            <person name="Spatafora J.W."/>
            <person name="Maurice S."/>
            <person name="Pangilinan J."/>
            <person name="Andreopoulos W."/>
            <person name="LaButti K."/>
            <person name="Hundley H."/>
            <person name="Na H."/>
            <person name="Kuo A."/>
            <person name="Barry K."/>
            <person name="Lipzen A."/>
            <person name="Henrissat B."/>
            <person name="Riley R."/>
            <person name="Ahrendt S."/>
            <person name="Nagy L.G."/>
            <person name="Grigoriev I.V."/>
            <person name="Martin F."/>
            <person name="Rosso M.N."/>
        </authorList>
    </citation>
    <scope>NUCLEOTIDE SEQUENCE</scope>
    <source>
        <strain evidence="1">CBS 384.51</strain>
    </source>
</reference>
<keyword evidence="2" id="KW-1185">Reference proteome</keyword>
<sequence length="1134" mass="126914">MFGLTAVNFESNGADDLGLHKLRRKPAHPSTKTGYASLGLSKPLSISTSYSTSTMSPPIAQAEGALIAGGSKGRKRQADATTEVENSTEQKPSKRVRKTTKSKSKAFTGPDPVDWPGYFRELFKVFKALNTVLAFCSSRKSLAITFPVVRESVERLLKRPLELTQVAELKALLPNLVKFAYIPRLDLQIHESENAKGREGSPDFAAHAPLSSLTSRDENEHVLVLDLEDNSRGKKPGDRLLSLPPALTPAATKKLIERRNDTFEEAIRELIKATPFDDDPVALLQAAARDHIPIDPTNKLSIATLSASQGMPKVIPDAEHRPSIESVIQEIKEQDWFENQIVFERTIPEKESHIVELEPPLSESIMKALSSSRRITSFYSHQVEAMTALQEGHSVIISTSTASGKSIIYQVPYLRFLEMNLDSTAIFVYPTKALAQDQRQALQQLLYSCPGLEHITVATYDGDTPQDERKRIRETASVIFTNFDMLHFSILPHEEMWRRFLKNLKLVAVDELHYYTGTFGSHVAQILRRFRRICAAVGNRRLQFVSCSATITMPGTYMKRVFGVEDVEEVTEDGAPAGRKDLLVWDTPLINEMDPSLGRQSILKEGTRLARFLMERGIRVIIFCPIRKSCELFFKALRTELTAQGRMDILERVMSYRGGYTPADRRKIEKEAFDGRLLGIVATNALELGVDIGILDAVIMFGFPRGGIASFRQQAGRAGRRARDSLAVFVASDYPVDRHFVQHPEELFDKPISELMIDLDSKIIVEAHLQCAGLEMPLSLEDEKYFGPNLKDICETRLKKDKDGWYHTHPKFLPHPAKHISLRGGVEDEYTVVDINSVGRPGGEAKILEQMEASRALFELYEGAVFIHQGKTFVIQEVSHESKMAKLLQSDVNWTTEPRDYTNVDAVQTYRIREIRGSPHYAYYGRIELFTLVFGFFKVRNKKIIDAVDVDTPPYQRETTGFWLDLPQPILQLMIDQGIHPAEAIHAAEHAFLNRFVLGADLGTECKAAEKEYKSTTTARKRPARLIFYEGSSRDGGVAAKAFDHVSEILQNAHDITEACRCEEGCAACIVSPSCRENNLVASKRGALIVLKALLGRPIDVDLLEPVESTHPHDTVIPAEVVRAVEGVEIEKAD</sequence>
<accession>A0ACB8UIV8</accession>
<comment type="caution">
    <text evidence="1">The sequence shown here is derived from an EMBL/GenBank/DDBJ whole genome shotgun (WGS) entry which is preliminary data.</text>
</comment>
<evidence type="ECO:0000313" key="1">
    <source>
        <dbReference type="EMBL" id="KAI0094050.1"/>
    </source>
</evidence>
<evidence type="ECO:0000313" key="2">
    <source>
        <dbReference type="Proteomes" id="UP001055072"/>
    </source>
</evidence>
<dbReference type="EMBL" id="MU274901">
    <property type="protein sequence ID" value="KAI0094050.1"/>
    <property type="molecule type" value="Genomic_DNA"/>
</dbReference>
<dbReference type="Proteomes" id="UP001055072">
    <property type="component" value="Unassembled WGS sequence"/>
</dbReference>
<protein>
    <submittedName>
        <fullName evidence="1">P-loop containing nucleoside triphosphate hydrolase protein</fullName>
    </submittedName>
</protein>